<dbReference type="InterPro" id="IPR051800">
    <property type="entry name" value="PqiA-PqiB_transport"/>
</dbReference>
<proteinExistence type="predicted"/>
<feature type="domain" description="Mce/MlaD" evidence="8">
    <location>
        <begin position="300"/>
        <end position="397"/>
    </location>
</feature>
<accession>A0ABQ6CR55</accession>
<comment type="subcellular location">
    <subcellularLocation>
        <location evidence="1">Cell inner membrane</location>
    </subcellularLocation>
</comment>
<dbReference type="Proteomes" id="UP001156882">
    <property type="component" value="Unassembled WGS sequence"/>
</dbReference>
<keyword evidence="10" id="KW-1185">Reference proteome</keyword>
<evidence type="ECO:0000256" key="3">
    <source>
        <dbReference type="ARBA" id="ARBA00022519"/>
    </source>
</evidence>
<feature type="domain" description="Mce/MlaD" evidence="8">
    <location>
        <begin position="54"/>
        <end position="147"/>
    </location>
</feature>
<dbReference type="Pfam" id="PF02470">
    <property type="entry name" value="MlaD"/>
    <property type="match status" value="2"/>
</dbReference>
<dbReference type="RefSeq" id="WP_284313757.1">
    <property type="nucleotide sequence ID" value="NZ_BSPC01000032.1"/>
</dbReference>
<sequence length="566" mass="60840">MTETEPGPASSQGDAIHAAKPSIERKRRLSPVWIIPIVAAVIALYLGWVTLSQRGPTITITFRTADGLEAGKTLIKHKAVVFGTVKSIALSEDLTHVEVTAEMTKEAARLLHQDTHFWVVRPRLSASNGLSGLSTIVSGVYIDFDPGEGEKQLNFTGLEEPPVIRADVPGTEFILKADQIGSVGPGSPIYFRDVEVGQIMGFDSSNLSAGVTIRAFVRAPFDVQVYGGTRFWNASGISIETGAQGFKIQLESLQAVLAGGIAFDTPDSAHFGRPAKAGSSFKLFTDHASADEAQYSIRLPYVVYFDGSVGGLAVGASVEWHGMKVGQVTDVHLEYNVSKNALRAPVVIELEPERIQLVGEDKNFGTGNLVGALVRRGLRAQVKSGNLITGQAVVSLDIDPKAPYAELGTGERYPVIPSIPNQFDSVLNSINGILDRISKLPLDKLVDQADSTLQSFQTVVASPEIKESLRSLSGALTSAQNLLDHANTNLSPAMEKISPFIVAAEQAVKRVNGTISSLDQGYGNNSGFKRDLTRLMAQIEDATRSVRVLSDYLEQHPEALIQGKKD</sequence>
<protein>
    <submittedName>
        <fullName evidence="9">Paraquat-inducible protein B</fullName>
    </submittedName>
</protein>
<evidence type="ECO:0000256" key="5">
    <source>
        <dbReference type="ARBA" id="ARBA00022989"/>
    </source>
</evidence>
<dbReference type="PANTHER" id="PTHR30462:SF0">
    <property type="entry name" value="INTERMEMBRANE TRANSPORT PROTEIN YEBT"/>
    <property type="match status" value="1"/>
</dbReference>
<keyword evidence="5 7" id="KW-1133">Transmembrane helix</keyword>
<keyword evidence="6 7" id="KW-0472">Membrane</keyword>
<gene>
    <name evidence="9" type="primary">pqiB</name>
    <name evidence="9" type="ORF">GCM10007874_36930</name>
</gene>
<evidence type="ECO:0000256" key="7">
    <source>
        <dbReference type="SAM" id="Phobius"/>
    </source>
</evidence>
<evidence type="ECO:0000313" key="10">
    <source>
        <dbReference type="Proteomes" id="UP001156882"/>
    </source>
</evidence>
<evidence type="ECO:0000256" key="2">
    <source>
        <dbReference type="ARBA" id="ARBA00022475"/>
    </source>
</evidence>
<dbReference type="PANTHER" id="PTHR30462">
    <property type="entry name" value="INTERMEMBRANE TRANSPORT PROTEIN PQIB-RELATED"/>
    <property type="match status" value="1"/>
</dbReference>
<feature type="transmembrane region" description="Helical" evidence="7">
    <location>
        <begin position="32"/>
        <end position="51"/>
    </location>
</feature>
<keyword evidence="2" id="KW-1003">Cell membrane</keyword>
<reference evidence="10" key="1">
    <citation type="journal article" date="2019" name="Int. J. Syst. Evol. Microbiol.">
        <title>The Global Catalogue of Microorganisms (GCM) 10K type strain sequencing project: providing services to taxonomists for standard genome sequencing and annotation.</title>
        <authorList>
            <consortium name="The Broad Institute Genomics Platform"/>
            <consortium name="The Broad Institute Genome Sequencing Center for Infectious Disease"/>
            <person name="Wu L."/>
            <person name="Ma J."/>
        </authorList>
    </citation>
    <scope>NUCLEOTIDE SEQUENCE [LARGE SCALE GENOMIC DNA]</scope>
    <source>
        <strain evidence="10">NBRC 101365</strain>
    </source>
</reference>
<organism evidence="9 10">
    <name type="scientific">Labrys miyagiensis</name>
    <dbReference type="NCBI Taxonomy" id="346912"/>
    <lineage>
        <taxon>Bacteria</taxon>
        <taxon>Pseudomonadati</taxon>
        <taxon>Pseudomonadota</taxon>
        <taxon>Alphaproteobacteria</taxon>
        <taxon>Hyphomicrobiales</taxon>
        <taxon>Xanthobacteraceae</taxon>
        <taxon>Labrys</taxon>
    </lineage>
</organism>
<evidence type="ECO:0000256" key="6">
    <source>
        <dbReference type="ARBA" id="ARBA00023136"/>
    </source>
</evidence>
<dbReference type="InterPro" id="IPR003399">
    <property type="entry name" value="Mce/MlaD"/>
</dbReference>
<evidence type="ECO:0000256" key="4">
    <source>
        <dbReference type="ARBA" id="ARBA00022692"/>
    </source>
</evidence>
<keyword evidence="3" id="KW-0997">Cell inner membrane</keyword>
<evidence type="ECO:0000313" key="9">
    <source>
        <dbReference type="EMBL" id="GLS20676.1"/>
    </source>
</evidence>
<keyword evidence="4 7" id="KW-0812">Transmembrane</keyword>
<evidence type="ECO:0000256" key="1">
    <source>
        <dbReference type="ARBA" id="ARBA00004533"/>
    </source>
</evidence>
<name>A0ABQ6CR55_9HYPH</name>
<comment type="caution">
    <text evidence="9">The sequence shown here is derived from an EMBL/GenBank/DDBJ whole genome shotgun (WGS) entry which is preliminary data.</text>
</comment>
<dbReference type="EMBL" id="BSPC01000032">
    <property type="protein sequence ID" value="GLS20676.1"/>
    <property type="molecule type" value="Genomic_DNA"/>
</dbReference>
<evidence type="ECO:0000259" key="8">
    <source>
        <dbReference type="Pfam" id="PF02470"/>
    </source>
</evidence>